<accession>A0ABV9YG40</accession>
<name>A0ABV9YG40_9PSEU</name>
<gene>
    <name evidence="4" type="ORF">ACFPBZ_05190</name>
</gene>
<keyword evidence="5" id="KW-1185">Reference proteome</keyword>
<evidence type="ECO:0000259" key="3">
    <source>
        <dbReference type="SMART" id="SM01043"/>
    </source>
</evidence>
<keyword evidence="1" id="KW-0547">Nucleotide-binding</keyword>
<dbReference type="RefSeq" id="WP_378034942.1">
    <property type="nucleotide sequence ID" value="NZ_JBHSIV010000004.1"/>
</dbReference>
<dbReference type="PANTHER" id="PTHR16305">
    <property type="entry name" value="TESTICULAR SOLUBLE ADENYLYL CYCLASE"/>
    <property type="match status" value="1"/>
</dbReference>
<dbReference type="PANTHER" id="PTHR16305:SF35">
    <property type="entry name" value="TRANSCRIPTIONAL ACTIVATOR DOMAIN"/>
    <property type="match status" value="1"/>
</dbReference>
<dbReference type="InterPro" id="IPR011990">
    <property type="entry name" value="TPR-like_helical_dom_sf"/>
</dbReference>
<dbReference type="InterPro" id="IPR041664">
    <property type="entry name" value="AAA_16"/>
</dbReference>
<evidence type="ECO:0000313" key="5">
    <source>
        <dbReference type="Proteomes" id="UP001595947"/>
    </source>
</evidence>
<evidence type="ECO:0000313" key="4">
    <source>
        <dbReference type="EMBL" id="MFC5061591.1"/>
    </source>
</evidence>
<protein>
    <submittedName>
        <fullName evidence="4">BTAD domain-containing putative transcriptional regulator</fullName>
    </submittedName>
</protein>
<dbReference type="Pfam" id="PF03704">
    <property type="entry name" value="BTAD"/>
    <property type="match status" value="1"/>
</dbReference>
<organism evidence="4 5">
    <name type="scientific">Actinomycetospora atypica</name>
    <dbReference type="NCBI Taxonomy" id="1290095"/>
    <lineage>
        <taxon>Bacteria</taxon>
        <taxon>Bacillati</taxon>
        <taxon>Actinomycetota</taxon>
        <taxon>Actinomycetes</taxon>
        <taxon>Pseudonocardiales</taxon>
        <taxon>Pseudonocardiaceae</taxon>
        <taxon>Actinomycetospora</taxon>
    </lineage>
</organism>
<dbReference type="InterPro" id="IPR027417">
    <property type="entry name" value="P-loop_NTPase"/>
</dbReference>
<evidence type="ECO:0000256" key="2">
    <source>
        <dbReference type="ARBA" id="ARBA00022840"/>
    </source>
</evidence>
<sequence length="994" mass="105399">MTRLRDWLGVPRQDLVAGSGTYTLAIEPRDVDLSRFHLAATAALATAEPRALVDATDEALTAWVGPPWPGLSSPRLDLARGHALARHRRVVEARTRALLALERPDEAVEAVTPLAVEHPEQEVWHALLVRALHAAGRPGEAIDAFLAARRRLHDELAVDPGEELRNAYRAVLVERSRLRSEEPRPYLVGRDDVLATIVAARVDDGSHGPVVLVEGEAGIGKSLVLAAARYVARRDAQVVDGAWDEGSAPLAGWVDALGPPPPGPAGAPVPWVRQRLAELAADGPVLVTLDDAHRADSASFAAITDIARHGLPPGVVVLISACAPAPGVSLGWELCRADLARDTSVMRVELGQLDGTAVRQLARRRLVSFGPEAADRLARLLYQQTAGHPLHVTALLDVLATCHDEAAAAAAVRTVPPRLRAFVDRQLDRLRPATRRTVEALAVLRPVPPGALAVALDRPSRAVAEDLREAASRGLVADGDLRHEVVAVAVRDRVPETIRVAWHAAWLEHLGPDDDAFLRLRHTLGAAPLLDDATVARARRDAGVVAYERRALTEASALLDAAARVLSEDPVVEVHRGLVLGALGRAREADDLLDEAIGAAMTAPADPGLVVKAAVGDESVERPGRGDARRRARLDRAELVPSPSAVRFDLLVAMLREQSFDGVARPELVAEMRALAGAEDAPTTMRARARALEVRQLLEGPVPAAHRVDLAAEGLELARLGGDPTVVLDATELMLTAALSAGQVDQALGLRRTLAVEAHRWHRPRLVWAAHVLESSVLLARGDDEAADHAASASLQLGQDLGVDDARAAFAVHLVVRAWIGGTLAGLCDLTEQAARDHPAMPAWAAVAAAARACAGRYDEASALLAEFRARRAATDSRRFDRPGLCFAACAAWSTGDLETARIVRAELPADPDAVVILGYGAVITGPAALFAGIAAMALGDVAQARADVSVAEKLAVGLGWTPWVDAAARVGAHLDGAAVELPLGLGRRRTARD</sequence>
<keyword evidence="2" id="KW-0067">ATP-binding</keyword>
<feature type="domain" description="Bacterial transcriptional activator" evidence="3">
    <location>
        <begin position="31"/>
        <end position="172"/>
    </location>
</feature>
<reference evidence="5" key="1">
    <citation type="journal article" date="2019" name="Int. J. Syst. Evol. Microbiol.">
        <title>The Global Catalogue of Microorganisms (GCM) 10K type strain sequencing project: providing services to taxonomists for standard genome sequencing and annotation.</title>
        <authorList>
            <consortium name="The Broad Institute Genomics Platform"/>
            <consortium name="The Broad Institute Genome Sequencing Center for Infectious Disease"/>
            <person name="Wu L."/>
            <person name="Ma J."/>
        </authorList>
    </citation>
    <scope>NUCLEOTIDE SEQUENCE [LARGE SCALE GENOMIC DNA]</scope>
    <source>
        <strain evidence="5">CGMCC 4.7093</strain>
    </source>
</reference>
<dbReference type="SUPFAM" id="SSF48452">
    <property type="entry name" value="TPR-like"/>
    <property type="match status" value="2"/>
</dbReference>
<dbReference type="Pfam" id="PF13191">
    <property type="entry name" value="AAA_16"/>
    <property type="match status" value="1"/>
</dbReference>
<dbReference type="SUPFAM" id="SSF52540">
    <property type="entry name" value="P-loop containing nucleoside triphosphate hydrolases"/>
    <property type="match status" value="1"/>
</dbReference>
<dbReference type="Proteomes" id="UP001595947">
    <property type="component" value="Unassembled WGS sequence"/>
</dbReference>
<dbReference type="Gene3D" id="1.25.40.10">
    <property type="entry name" value="Tetratricopeptide repeat domain"/>
    <property type="match status" value="1"/>
</dbReference>
<dbReference type="SMART" id="SM01043">
    <property type="entry name" value="BTAD"/>
    <property type="match status" value="1"/>
</dbReference>
<dbReference type="InterPro" id="IPR005158">
    <property type="entry name" value="BTAD"/>
</dbReference>
<evidence type="ECO:0000256" key="1">
    <source>
        <dbReference type="ARBA" id="ARBA00022741"/>
    </source>
</evidence>
<proteinExistence type="predicted"/>
<dbReference type="EMBL" id="JBHSIV010000004">
    <property type="protein sequence ID" value="MFC5061591.1"/>
    <property type="molecule type" value="Genomic_DNA"/>
</dbReference>
<comment type="caution">
    <text evidence="4">The sequence shown here is derived from an EMBL/GenBank/DDBJ whole genome shotgun (WGS) entry which is preliminary data.</text>
</comment>